<evidence type="ECO:0000256" key="1">
    <source>
        <dbReference type="SAM" id="SignalP"/>
    </source>
</evidence>
<sequence length="344" mass="38906">MNRRRFIGHAAGFALALSFPATMFGQTDGAAARQRTLAAWQRRLRAILARGRLPIIDIEATYVAGKTNVALMIDRMDELDVAQIAFAPAFAATGQPALDLHRDHPEYFIPTTSSGEFPRWWTDPLAFVSGVREDLQTGGYFMMGEHEFRHYPSPEQVAAGQSFRDISIPLDGPAGQALFRLSEETGVAFQLHYEIEDRLMPALEAMLARHPQAKVIWCHLAMIRYPDRATAFGPERVDALIERFPGLHFDLAVPDPAHVYRPSGERDARLFTDGQLDARWRALIEKHPERFLAASDYRPPVEQHYRNSILRQRTLILDVLSERARHLVAYGNAWRLVAGMPWVA</sequence>
<protein>
    <submittedName>
        <fullName evidence="3">Amidohydrolase family protein</fullName>
    </submittedName>
</protein>
<proteinExistence type="predicted"/>
<reference evidence="3" key="1">
    <citation type="submission" date="2020-11" db="EMBL/GenBank/DDBJ databases">
        <title>Azospira restricta DSM 18626 genome sequence.</title>
        <authorList>
            <person name="Moe W.M."/>
        </authorList>
    </citation>
    <scope>NUCLEOTIDE SEQUENCE</scope>
    <source>
        <strain evidence="3">DSM 18626</strain>
    </source>
</reference>
<evidence type="ECO:0000313" key="4">
    <source>
        <dbReference type="Proteomes" id="UP000663444"/>
    </source>
</evidence>
<gene>
    <name evidence="3" type="ORF">IWH25_00520</name>
</gene>
<evidence type="ECO:0000259" key="2">
    <source>
        <dbReference type="Pfam" id="PF04909"/>
    </source>
</evidence>
<organism evidence="3 4">
    <name type="scientific">Azospira restricta</name>
    <dbReference type="NCBI Taxonomy" id="404405"/>
    <lineage>
        <taxon>Bacteria</taxon>
        <taxon>Pseudomonadati</taxon>
        <taxon>Pseudomonadota</taxon>
        <taxon>Betaproteobacteria</taxon>
        <taxon>Rhodocyclales</taxon>
        <taxon>Rhodocyclaceae</taxon>
        <taxon>Azospira</taxon>
    </lineage>
</organism>
<dbReference type="RefSeq" id="WP_203387411.1">
    <property type="nucleotide sequence ID" value="NZ_CP064781.1"/>
</dbReference>
<dbReference type="Proteomes" id="UP000663444">
    <property type="component" value="Chromosome"/>
</dbReference>
<feature type="domain" description="Amidohydrolase-related" evidence="2">
    <location>
        <begin position="148"/>
        <end position="336"/>
    </location>
</feature>
<dbReference type="InterPro" id="IPR006680">
    <property type="entry name" value="Amidohydro-rel"/>
</dbReference>
<dbReference type="InterPro" id="IPR032466">
    <property type="entry name" value="Metal_Hydrolase"/>
</dbReference>
<dbReference type="EMBL" id="CP064781">
    <property type="protein sequence ID" value="QRJ63879.1"/>
    <property type="molecule type" value="Genomic_DNA"/>
</dbReference>
<accession>A0A974SP77</accession>
<dbReference type="KEGG" id="ares:IWH25_00520"/>
<dbReference type="AlphaFoldDB" id="A0A974SP77"/>
<name>A0A974SP77_9RHOO</name>
<dbReference type="SUPFAM" id="SSF51556">
    <property type="entry name" value="Metallo-dependent hydrolases"/>
    <property type="match status" value="1"/>
</dbReference>
<keyword evidence="1" id="KW-0732">Signal</keyword>
<evidence type="ECO:0000313" key="3">
    <source>
        <dbReference type="EMBL" id="QRJ63879.1"/>
    </source>
</evidence>
<feature type="signal peptide" evidence="1">
    <location>
        <begin position="1"/>
        <end position="23"/>
    </location>
</feature>
<keyword evidence="4" id="KW-1185">Reference proteome</keyword>
<dbReference type="Gene3D" id="3.20.20.140">
    <property type="entry name" value="Metal-dependent hydrolases"/>
    <property type="match status" value="1"/>
</dbReference>
<dbReference type="GO" id="GO:0016787">
    <property type="term" value="F:hydrolase activity"/>
    <property type="evidence" value="ECO:0007669"/>
    <property type="project" value="InterPro"/>
</dbReference>
<dbReference type="Pfam" id="PF04909">
    <property type="entry name" value="Amidohydro_2"/>
    <property type="match status" value="1"/>
</dbReference>
<feature type="chain" id="PRO_5037284666" evidence="1">
    <location>
        <begin position="24"/>
        <end position="344"/>
    </location>
</feature>